<evidence type="ECO:0000313" key="2">
    <source>
        <dbReference type="EMBL" id="EHK21854.1"/>
    </source>
</evidence>
<accession>G9MUL3</accession>
<protein>
    <submittedName>
        <fullName evidence="2">Uncharacterized protein</fullName>
    </submittedName>
</protein>
<dbReference type="VEuPathDB" id="FungiDB:TRIVIDRAFT_216172"/>
<dbReference type="AlphaFoldDB" id="G9MUL3"/>
<dbReference type="GeneID" id="25791071"/>
<reference evidence="2 3" key="1">
    <citation type="journal article" date="2011" name="Genome Biol.">
        <title>Comparative genome sequence analysis underscores mycoparasitism as the ancestral life style of Trichoderma.</title>
        <authorList>
            <person name="Kubicek C.P."/>
            <person name="Herrera-Estrella A."/>
            <person name="Seidl-Seiboth V."/>
            <person name="Martinez D.A."/>
            <person name="Druzhinina I.S."/>
            <person name="Thon M."/>
            <person name="Zeilinger S."/>
            <person name="Casas-Flores S."/>
            <person name="Horwitz B.A."/>
            <person name="Mukherjee P.K."/>
            <person name="Mukherjee M."/>
            <person name="Kredics L."/>
            <person name="Alcaraz L.D."/>
            <person name="Aerts A."/>
            <person name="Antal Z."/>
            <person name="Atanasova L."/>
            <person name="Cervantes-Badillo M.G."/>
            <person name="Challacombe J."/>
            <person name="Chertkov O."/>
            <person name="McCluskey K."/>
            <person name="Coulpier F."/>
            <person name="Deshpande N."/>
            <person name="von Doehren H."/>
            <person name="Ebbole D.J."/>
            <person name="Esquivel-Naranjo E.U."/>
            <person name="Fekete E."/>
            <person name="Flipphi M."/>
            <person name="Glaser F."/>
            <person name="Gomez-Rodriguez E.Y."/>
            <person name="Gruber S."/>
            <person name="Han C."/>
            <person name="Henrissat B."/>
            <person name="Hermosa R."/>
            <person name="Hernandez-Onate M."/>
            <person name="Karaffa L."/>
            <person name="Kosti I."/>
            <person name="Le Crom S."/>
            <person name="Lindquist E."/>
            <person name="Lucas S."/>
            <person name="Luebeck M."/>
            <person name="Luebeck P.S."/>
            <person name="Margeot A."/>
            <person name="Metz B."/>
            <person name="Misra M."/>
            <person name="Nevalainen H."/>
            <person name="Omann M."/>
            <person name="Packer N."/>
            <person name="Perrone G."/>
            <person name="Uresti-Rivera E.E."/>
            <person name="Salamov A."/>
            <person name="Schmoll M."/>
            <person name="Seiboth B."/>
            <person name="Shapiro H."/>
            <person name="Sukno S."/>
            <person name="Tamayo-Ramos J.A."/>
            <person name="Tisch D."/>
            <person name="Wiest A."/>
            <person name="Wilkinson H.H."/>
            <person name="Zhang M."/>
            <person name="Coutinho P.M."/>
            <person name="Kenerley C.M."/>
            <person name="Monte E."/>
            <person name="Baker S.E."/>
            <person name="Grigoriev I.V."/>
        </authorList>
    </citation>
    <scope>NUCLEOTIDE SEQUENCE [LARGE SCALE GENOMIC DNA]</scope>
    <source>
        <strain evidence="3">Gv29-8 / FGSC 10586</strain>
    </source>
</reference>
<dbReference type="HOGENOM" id="CLU_3068986_0_0_1"/>
<sequence length="53" mass="5874">MLKLEMLDQTLGLHPISSIGQRIHNLYSSSKDPKFPVRDASTTHTSTNNHPGT</sequence>
<dbReference type="InParanoid" id="G9MUL3"/>
<comment type="caution">
    <text evidence="2">The sequence shown here is derived from an EMBL/GenBank/DDBJ whole genome shotgun (WGS) entry which is preliminary data.</text>
</comment>
<dbReference type="RefSeq" id="XP_013956048.1">
    <property type="nucleotide sequence ID" value="XM_014100573.1"/>
</dbReference>
<name>G9MUL3_HYPVG</name>
<evidence type="ECO:0000313" key="3">
    <source>
        <dbReference type="Proteomes" id="UP000007115"/>
    </source>
</evidence>
<proteinExistence type="predicted"/>
<feature type="region of interest" description="Disordered" evidence="1">
    <location>
        <begin position="29"/>
        <end position="53"/>
    </location>
</feature>
<gene>
    <name evidence="2" type="ORF">TRIVIDRAFT_216172</name>
</gene>
<dbReference type="Proteomes" id="UP000007115">
    <property type="component" value="Unassembled WGS sequence"/>
</dbReference>
<evidence type="ECO:0000256" key="1">
    <source>
        <dbReference type="SAM" id="MobiDB-lite"/>
    </source>
</evidence>
<organism evidence="2 3">
    <name type="scientific">Hypocrea virens (strain Gv29-8 / FGSC 10586)</name>
    <name type="common">Gliocladium virens</name>
    <name type="synonym">Trichoderma virens</name>
    <dbReference type="NCBI Taxonomy" id="413071"/>
    <lineage>
        <taxon>Eukaryota</taxon>
        <taxon>Fungi</taxon>
        <taxon>Dikarya</taxon>
        <taxon>Ascomycota</taxon>
        <taxon>Pezizomycotina</taxon>
        <taxon>Sordariomycetes</taxon>
        <taxon>Hypocreomycetidae</taxon>
        <taxon>Hypocreales</taxon>
        <taxon>Hypocreaceae</taxon>
        <taxon>Trichoderma</taxon>
    </lineage>
</organism>
<keyword evidence="3" id="KW-1185">Reference proteome</keyword>
<feature type="compositionally biased region" description="Polar residues" evidence="1">
    <location>
        <begin position="40"/>
        <end position="53"/>
    </location>
</feature>
<dbReference type="EMBL" id="ABDF02000059">
    <property type="protein sequence ID" value="EHK21854.1"/>
    <property type="molecule type" value="Genomic_DNA"/>
</dbReference>